<evidence type="ECO:0000313" key="2">
    <source>
        <dbReference type="EMBL" id="RDX73607.1"/>
    </source>
</evidence>
<feature type="region of interest" description="Disordered" evidence="1">
    <location>
        <begin position="1"/>
        <end position="23"/>
    </location>
</feature>
<proteinExistence type="predicted"/>
<sequence>MNSAWKHMRTPRSTSKKSRNFMTRRSRGKTFMSAKECYFALDGMDLLLSLTYRTFQVNRHQIKPFYQALAPIATWKNHDPTLTLREQRSLGIVFGVSHSEVWGNSRKQNLSRIL</sequence>
<dbReference type="Proteomes" id="UP000257109">
    <property type="component" value="Unassembled WGS sequence"/>
</dbReference>
<reference evidence="2" key="1">
    <citation type="submission" date="2018-05" db="EMBL/GenBank/DDBJ databases">
        <title>Draft genome of Mucuna pruriens seed.</title>
        <authorList>
            <person name="Nnadi N.E."/>
            <person name="Vos R."/>
            <person name="Hasami M.H."/>
            <person name="Devisetty U.K."/>
            <person name="Aguiy J.C."/>
        </authorList>
    </citation>
    <scope>NUCLEOTIDE SEQUENCE [LARGE SCALE GENOMIC DNA]</scope>
    <source>
        <strain evidence="2">JCA_2017</strain>
    </source>
</reference>
<accession>A0A371F5Q3</accession>
<feature type="non-terminal residue" evidence="2">
    <location>
        <position position="1"/>
    </location>
</feature>
<keyword evidence="3" id="KW-1185">Reference proteome</keyword>
<protein>
    <submittedName>
        <fullName evidence="2">Uncharacterized protein</fullName>
    </submittedName>
</protein>
<evidence type="ECO:0000313" key="3">
    <source>
        <dbReference type="Proteomes" id="UP000257109"/>
    </source>
</evidence>
<evidence type="ECO:0000256" key="1">
    <source>
        <dbReference type="SAM" id="MobiDB-lite"/>
    </source>
</evidence>
<dbReference type="EMBL" id="QJKJ01010467">
    <property type="protein sequence ID" value="RDX73607.1"/>
    <property type="molecule type" value="Genomic_DNA"/>
</dbReference>
<name>A0A371F5Q3_MUCPR</name>
<comment type="caution">
    <text evidence="2">The sequence shown here is derived from an EMBL/GenBank/DDBJ whole genome shotgun (WGS) entry which is preliminary data.</text>
</comment>
<organism evidence="2 3">
    <name type="scientific">Mucuna pruriens</name>
    <name type="common">Velvet bean</name>
    <name type="synonym">Dolichos pruriens</name>
    <dbReference type="NCBI Taxonomy" id="157652"/>
    <lineage>
        <taxon>Eukaryota</taxon>
        <taxon>Viridiplantae</taxon>
        <taxon>Streptophyta</taxon>
        <taxon>Embryophyta</taxon>
        <taxon>Tracheophyta</taxon>
        <taxon>Spermatophyta</taxon>
        <taxon>Magnoliopsida</taxon>
        <taxon>eudicotyledons</taxon>
        <taxon>Gunneridae</taxon>
        <taxon>Pentapetalae</taxon>
        <taxon>rosids</taxon>
        <taxon>fabids</taxon>
        <taxon>Fabales</taxon>
        <taxon>Fabaceae</taxon>
        <taxon>Papilionoideae</taxon>
        <taxon>50 kb inversion clade</taxon>
        <taxon>NPAAA clade</taxon>
        <taxon>indigoferoid/millettioid clade</taxon>
        <taxon>Phaseoleae</taxon>
        <taxon>Mucuna</taxon>
    </lineage>
</organism>
<dbReference type="AlphaFoldDB" id="A0A371F5Q3"/>
<gene>
    <name evidence="2" type="ORF">CR513_46761</name>
</gene>